<keyword evidence="2" id="KW-1185">Reference proteome</keyword>
<evidence type="ECO:0000313" key="1">
    <source>
        <dbReference type="EMBL" id="KAH1130291.1"/>
    </source>
</evidence>
<gene>
    <name evidence="1" type="ORF">J1N35_001669</name>
</gene>
<name>A0A9D4ALK3_9ROSI</name>
<reference evidence="1 2" key="1">
    <citation type="journal article" date="2021" name="Plant Biotechnol. J.">
        <title>Multi-omics assisted identification of the key and species-specific regulatory components of drought-tolerant mechanisms in Gossypium stocksii.</title>
        <authorList>
            <person name="Yu D."/>
            <person name="Ke L."/>
            <person name="Zhang D."/>
            <person name="Wu Y."/>
            <person name="Sun Y."/>
            <person name="Mei J."/>
            <person name="Sun J."/>
            <person name="Sun Y."/>
        </authorList>
    </citation>
    <scope>NUCLEOTIDE SEQUENCE [LARGE SCALE GENOMIC DNA]</scope>
    <source>
        <strain evidence="2">cv. E1</strain>
        <tissue evidence="1">Leaf</tissue>
    </source>
</reference>
<dbReference type="Proteomes" id="UP000828251">
    <property type="component" value="Unassembled WGS sequence"/>
</dbReference>
<proteinExistence type="predicted"/>
<organism evidence="1 2">
    <name type="scientific">Gossypium stocksii</name>
    <dbReference type="NCBI Taxonomy" id="47602"/>
    <lineage>
        <taxon>Eukaryota</taxon>
        <taxon>Viridiplantae</taxon>
        <taxon>Streptophyta</taxon>
        <taxon>Embryophyta</taxon>
        <taxon>Tracheophyta</taxon>
        <taxon>Spermatophyta</taxon>
        <taxon>Magnoliopsida</taxon>
        <taxon>eudicotyledons</taxon>
        <taxon>Gunneridae</taxon>
        <taxon>Pentapetalae</taxon>
        <taxon>rosids</taxon>
        <taxon>malvids</taxon>
        <taxon>Malvales</taxon>
        <taxon>Malvaceae</taxon>
        <taxon>Malvoideae</taxon>
        <taxon>Gossypium</taxon>
    </lineage>
</organism>
<comment type="caution">
    <text evidence="1">The sequence shown here is derived from an EMBL/GenBank/DDBJ whole genome shotgun (WGS) entry which is preliminary data.</text>
</comment>
<dbReference type="EMBL" id="JAIQCV010000001">
    <property type="protein sequence ID" value="KAH1130291.1"/>
    <property type="molecule type" value="Genomic_DNA"/>
</dbReference>
<dbReference type="OrthoDB" id="1001780at2759"/>
<protein>
    <submittedName>
        <fullName evidence="1">Uncharacterized protein</fullName>
    </submittedName>
</protein>
<evidence type="ECO:0000313" key="2">
    <source>
        <dbReference type="Proteomes" id="UP000828251"/>
    </source>
</evidence>
<accession>A0A9D4ALK3</accession>
<dbReference type="AlphaFoldDB" id="A0A9D4ALK3"/>
<sequence>MGWRIGNGESVNIWSDRWLPGPGDGRIKCQHIDIRPQDELVWRGDNIGKYTAKSGYK</sequence>